<keyword evidence="2" id="KW-1185">Reference proteome</keyword>
<dbReference type="AlphaFoldDB" id="A0A068S063"/>
<sequence length="111" mass="12446">MQLQVEFGVDIAYGFDAEENRQCRTIARYPAHATVTMVSACFAPDLTQQKRLAELATFIAIKLLIKGKVQKVTWECWHKSVTCAYSNGTLHVLCTETALIKHILCPLSNCE</sequence>
<gene>
    <name evidence="1" type="ORF">LCOR_06412.1</name>
</gene>
<dbReference type="Proteomes" id="UP000027586">
    <property type="component" value="Unassembled WGS sequence"/>
</dbReference>
<dbReference type="VEuPathDB" id="FungiDB:LCOR_06412.1"/>
<protein>
    <submittedName>
        <fullName evidence="1">Uncharacterized protein</fullName>
    </submittedName>
</protein>
<dbReference type="EMBL" id="CBTN010000028">
    <property type="protein sequence ID" value="CDH55252.1"/>
    <property type="molecule type" value="Genomic_DNA"/>
</dbReference>
<organism evidence="1 2">
    <name type="scientific">Lichtheimia corymbifera JMRC:FSU:9682</name>
    <dbReference type="NCBI Taxonomy" id="1263082"/>
    <lineage>
        <taxon>Eukaryota</taxon>
        <taxon>Fungi</taxon>
        <taxon>Fungi incertae sedis</taxon>
        <taxon>Mucoromycota</taxon>
        <taxon>Mucoromycotina</taxon>
        <taxon>Mucoromycetes</taxon>
        <taxon>Mucorales</taxon>
        <taxon>Lichtheimiaceae</taxon>
        <taxon>Lichtheimia</taxon>
    </lineage>
</organism>
<proteinExistence type="predicted"/>
<evidence type="ECO:0000313" key="2">
    <source>
        <dbReference type="Proteomes" id="UP000027586"/>
    </source>
</evidence>
<evidence type="ECO:0000313" key="1">
    <source>
        <dbReference type="EMBL" id="CDH55252.1"/>
    </source>
</evidence>
<comment type="caution">
    <text evidence="1">The sequence shown here is derived from an EMBL/GenBank/DDBJ whole genome shotgun (WGS) entry which is preliminary data.</text>
</comment>
<reference evidence="1" key="1">
    <citation type="submission" date="2013-08" db="EMBL/GenBank/DDBJ databases">
        <title>Gene expansion shapes genome architecture in the human pathogen Lichtheimia corymbifera: an evolutionary genomics analysis in the ancient terrestrial Mucorales (Mucoromycotina).</title>
        <authorList>
            <person name="Schwartze V.U."/>
            <person name="Winter S."/>
            <person name="Shelest E."/>
            <person name="Marcet-Houben M."/>
            <person name="Horn F."/>
            <person name="Wehner S."/>
            <person name="Hoffmann K."/>
            <person name="Riege K."/>
            <person name="Sammeth M."/>
            <person name="Nowrousian M."/>
            <person name="Valiante V."/>
            <person name="Linde J."/>
            <person name="Jacobsen I.D."/>
            <person name="Marz M."/>
            <person name="Brakhage A.A."/>
            <person name="Gabaldon T."/>
            <person name="Bocker S."/>
            <person name="Voigt K."/>
        </authorList>
    </citation>
    <scope>NUCLEOTIDE SEQUENCE [LARGE SCALE GENOMIC DNA]</scope>
    <source>
        <strain evidence="1">FSU 9682</strain>
    </source>
</reference>
<accession>A0A068S063</accession>
<name>A0A068S063_9FUNG</name>